<comment type="caution">
    <text evidence="1">The sequence shown here is derived from an EMBL/GenBank/DDBJ whole genome shotgun (WGS) entry which is preliminary data.</text>
</comment>
<protein>
    <submittedName>
        <fullName evidence="1">Uncharacterized protein</fullName>
    </submittedName>
</protein>
<name>A0ABP9VL58_9BACT</name>
<dbReference type="EMBL" id="BAABRO010000002">
    <property type="protein sequence ID" value="GAA5505935.1"/>
    <property type="molecule type" value="Genomic_DNA"/>
</dbReference>
<sequence length="84" mass="9322">MVGHHDLAGECESSAASRVLRHDYNACVNYRMRPIVSKSALRKFYELTSLHSGGLDCVVCVTPEDPPPTKSIGLHRIPQPARFM</sequence>
<keyword evidence="2" id="KW-1185">Reference proteome</keyword>
<organism evidence="1 2">
    <name type="scientific">Novipirellula caenicola</name>
    <dbReference type="NCBI Taxonomy" id="1536901"/>
    <lineage>
        <taxon>Bacteria</taxon>
        <taxon>Pseudomonadati</taxon>
        <taxon>Planctomycetota</taxon>
        <taxon>Planctomycetia</taxon>
        <taxon>Pirellulales</taxon>
        <taxon>Pirellulaceae</taxon>
        <taxon>Novipirellula</taxon>
    </lineage>
</organism>
<proteinExistence type="predicted"/>
<accession>A0ABP9VL58</accession>
<evidence type="ECO:0000313" key="1">
    <source>
        <dbReference type="EMBL" id="GAA5505935.1"/>
    </source>
</evidence>
<evidence type="ECO:0000313" key="2">
    <source>
        <dbReference type="Proteomes" id="UP001416858"/>
    </source>
</evidence>
<dbReference type="Proteomes" id="UP001416858">
    <property type="component" value="Unassembled WGS sequence"/>
</dbReference>
<reference evidence="1 2" key="1">
    <citation type="submission" date="2024-02" db="EMBL/GenBank/DDBJ databases">
        <title>Rhodopirellula caenicola NBRC 110016.</title>
        <authorList>
            <person name="Ichikawa N."/>
            <person name="Katano-Makiyama Y."/>
            <person name="Hidaka K."/>
        </authorList>
    </citation>
    <scope>NUCLEOTIDE SEQUENCE [LARGE SCALE GENOMIC DNA]</scope>
    <source>
        <strain evidence="1 2">NBRC 110016</strain>
    </source>
</reference>
<gene>
    <name evidence="1" type="ORF">Rcae01_01385</name>
</gene>